<dbReference type="KEGG" id="dov:DSCO28_69960"/>
<evidence type="ECO:0000259" key="1">
    <source>
        <dbReference type="Pfam" id="PF02627"/>
    </source>
</evidence>
<dbReference type="GO" id="GO:0051920">
    <property type="term" value="F:peroxiredoxin activity"/>
    <property type="evidence" value="ECO:0007669"/>
    <property type="project" value="InterPro"/>
</dbReference>
<accession>A0A5K8A2D6</accession>
<dbReference type="Pfam" id="PF02627">
    <property type="entry name" value="CMD"/>
    <property type="match status" value="1"/>
</dbReference>
<evidence type="ECO:0000313" key="2">
    <source>
        <dbReference type="EMBL" id="BBO86430.1"/>
    </source>
</evidence>
<dbReference type="Gene3D" id="1.20.1290.10">
    <property type="entry name" value="AhpD-like"/>
    <property type="match status" value="1"/>
</dbReference>
<dbReference type="SUPFAM" id="SSF69118">
    <property type="entry name" value="AhpD-like"/>
    <property type="match status" value="1"/>
</dbReference>
<proteinExistence type="predicted"/>
<dbReference type="PANTHER" id="PTHR33930:SF2">
    <property type="entry name" value="BLR3452 PROTEIN"/>
    <property type="match status" value="1"/>
</dbReference>
<name>A0A5K8A2D6_9BACT</name>
<dbReference type="RefSeq" id="WP_155313972.1">
    <property type="nucleotide sequence ID" value="NZ_AP021876.1"/>
</dbReference>
<dbReference type="PANTHER" id="PTHR33930">
    <property type="entry name" value="ALKYL HYDROPEROXIDE REDUCTASE AHPD"/>
    <property type="match status" value="1"/>
</dbReference>
<reference evidence="2 3" key="1">
    <citation type="submission" date="2019-11" db="EMBL/GenBank/DDBJ databases">
        <title>Comparative genomics of hydrocarbon-degrading Desulfosarcina strains.</title>
        <authorList>
            <person name="Watanabe M."/>
            <person name="Kojima H."/>
            <person name="Fukui M."/>
        </authorList>
    </citation>
    <scope>NUCLEOTIDE SEQUENCE [LARGE SCALE GENOMIC DNA]</scope>
    <source>
        <strain evidence="2 3">28bB2T</strain>
    </source>
</reference>
<dbReference type="EMBL" id="AP021876">
    <property type="protein sequence ID" value="BBO86430.1"/>
    <property type="molecule type" value="Genomic_DNA"/>
</dbReference>
<dbReference type="AlphaFoldDB" id="A0A5K8A2D6"/>
<feature type="domain" description="Carboxymuconolactone decarboxylase-like" evidence="1">
    <location>
        <begin position="24"/>
        <end position="98"/>
    </location>
</feature>
<evidence type="ECO:0000313" key="3">
    <source>
        <dbReference type="Proteomes" id="UP000425960"/>
    </source>
</evidence>
<sequence>MLEKQVELQEQVHGQWNRYKALMPHIAKAYEDLPNQAYADGVISGKMKRLMAMTAATIHGCRACILYQADEALKLGASREEILECIGVAVSLGGTMAEGQTTRLIGYLEERNLL</sequence>
<dbReference type="Proteomes" id="UP000425960">
    <property type="component" value="Chromosome"/>
</dbReference>
<dbReference type="InterPro" id="IPR029032">
    <property type="entry name" value="AhpD-like"/>
</dbReference>
<gene>
    <name evidence="2" type="ORF">DSCO28_69960</name>
</gene>
<organism evidence="2 3">
    <name type="scientific">Desulfosarcina ovata subsp. sediminis</name>
    <dbReference type="NCBI Taxonomy" id="885957"/>
    <lineage>
        <taxon>Bacteria</taxon>
        <taxon>Pseudomonadati</taxon>
        <taxon>Thermodesulfobacteriota</taxon>
        <taxon>Desulfobacteria</taxon>
        <taxon>Desulfobacterales</taxon>
        <taxon>Desulfosarcinaceae</taxon>
        <taxon>Desulfosarcina</taxon>
    </lineage>
</organism>
<dbReference type="InterPro" id="IPR003779">
    <property type="entry name" value="CMD-like"/>
</dbReference>
<protein>
    <submittedName>
        <fullName evidence="2">Alkyl hydroperoxide reductase AhpD</fullName>
    </submittedName>
</protein>